<reference evidence="2 3" key="1">
    <citation type="submission" date="2023-01" db="EMBL/GenBank/DDBJ databases">
        <authorList>
            <person name="Whitehead M."/>
        </authorList>
    </citation>
    <scope>NUCLEOTIDE SEQUENCE [LARGE SCALE GENOMIC DNA]</scope>
</reference>
<proteinExistence type="predicted"/>
<accession>A0AAV0XQ20</accession>
<evidence type="ECO:0000256" key="1">
    <source>
        <dbReference type="SAM" id="Phobius"/>
    </source>
</evidence>
<evidence type="ECO:0000313" key="2">
    <source>
        <dbReference type="EMBL" id="CAI6369744.1"/>
    </source>
</evidence>
<protein>
    <submittedName>
        <fullName evidence="2">Uncharacterized protein</fullName>
    </submittedName>
</protein>
<dbReference type="AlphaFoldDB" id="A0AAV0XQ20"/>
<sequence>MEDLVSANDDHMPTGAGENAPIGLAQGIQCLGGEIPFFFWSGWVNRKMRYDGNCMALVLAVMAVRMICTQYTLNSHLESSLDYCSN</sequence>
<gene>
    <name evidence="2" type="ORF">MEUPH1_LOCUS23948</name>
</gene>
<dbReference type="EMBL" id="CARXXK010000040">
    <property type="protein sequence ID" value="CAI6369744.1"/>
    <property type="molecule type" value="Genomic_DNA"/>
</dbReference>
<dbReference type="InterPro" id="IPR036259">
    <property type="entry name" value="MFS_trans_sf"/>
</dbReference>
<evidence type="ECO:0000313" key="3">
    <source>
        <dbReference type="Proteomes" id="UP001160148"/>
    </source>
</evidence>
<name>A0AAV0XQ20_9HEMI</name>
<keyword evidence="1" id="KW-0472">Membrane</keyword>
<comment type="caution">
    <text evidence="2">The sequence shown here is derived from an EMBL/GenBank/DDBJ whole genome shotgun (WGS) entry which is preliminary data.</text>
</comment>
<organism evidence="2 3">
    <name type="scientific">Macrosiphum euphorbiae</name>
    <name type="common">potato aphid</name>
    <dbReference type="NCBI Taxonomy" id="13131"/>
    <lineage>
        <taxon>Eukaryota</taxon>
        <taxon>Metazoa</taxon>
        <taxon>Ecdysozoa</taxon>
        <taxon>Arthropoda</taxon>
        <taxon>Hexapoda</taxon>
        <taxon>Insecta</taxon>
        <taxon>Pterygota</taxon>
        <taxon>Neoptera</taxon>
        <taxon>Paraneoptera</taxon>
        <taxon>Hemiptera</taxon>
        <taxon>Sternorrhyncha</taxon>
        <taxon>Aphidomorpha</taxon>
        <taxon>Aphidoidea</taxon>
        <taxon>Aphididae</taxon>
        <taxon>Macrosiphini</taxon>
        <taxon>Macrosiphum</taxon>
    </lineage>
</organism>
<keyword evidence="3" id="KW-1185">Reference proteome</keyword>
<dbReference type="Gene3D" id="1.20.1250.20">
    <property type="entry name" value="MFS general substrate transporter like domains"/>
    <property type="match status" value="1"/>
</dbReference>
<feature type="transmembrane region" description="Helical" evidence="1">
    <location>
        <begin position="54"/>
        <end position="73"/>
    </location>
</feature>
<keyword evidence="1" id="KW-1133">Transmembrane helix</keyword>
<dbReference type="Proteomes" id="UP001160148">
    <property type="component" value="Unassembled WGS sequence"/>
</dbReference>
<keyword evidence="1" id="KW-0812">Transmembrane</keyword>